<keyword evidence="1" id="KW-1133">Transmembrane helix</keyword>
<keyword evidence="1" id="KW-0812">Transmembrane</keyword>
<evidence type="ECO:0000313" key="3">
    <source>
        <dbReference type="Proteomes" id="UP000481339"/>
    </source>
</evidence>
<gene>
    <name evidence="2" type="ORF">F8O02_06140</name>
</gene>
<dbReference type="EMBL" id="WBKA01000004">
    <property type="protein sequence ID" value="KAB1631904.1"/>
    <property type="molecule type" value="Genomic_DNA"/>
</dbReference>
<evidence type="ECO:0000256" key="1">
    <source>
        <dbReference type="SAM" id="Phobius"/>
    </source>
</evidence>
<feature type="transmembrane region" description="Helical" evidence="1">
    <location>
        <begin position="38"/>
        <end position="60"/>
    </location>
</feature>
<dbReference type="AlphaFoldDB" id="A0A7C8BMZ1"/>
<reference evidence="2 3" key="1">
    <citation type="submission" date="2019-09" db="EMBL/GenBank/DDBJ databases">
        <title>Phylogeny of genus Pseudoclavibacter and closely related genus.</title>
        <authorList>
            <person name="Li Y."/>
        </authorList>
    </citation>
    <scope>NUCLEOTIDE SEQUENCE [LARGE SCALE GENOMIC DNA]</scope>
    <source>
        <strain evidence="2 3">JCM 16921</strain>
    </source>
</reference>
<sequence length="134" mass="13682">MAGEHDVPGADDVSGATDAAEDAPAGGLAALDRLPAPALIGVGVVLGVLVLFTVAWASILLGRLDTPPQPLLDGLDRVQLVLGVGAPLLWGVAGLILLPGRRWPWKALWGVAGLVLLAPWPWILTLIIAAGAGR</sequence>
<feature type="transmembrane region" description="Helical" evidence="1">
    <location>
        <begin position="107"/>
        <end position="132"/>
    </location>
</feature>
<evidence type="ECO:0000313" key="2">
    <source>
        <dbReference type="EMBL" id="KAB1631904.1"/>
    </source>
</evidence>
<organism evidence="2 3">
    <name type="scientific">Pseudoclavibacter caeni</name>
    <dbReference type="NCBI Taxonomy" id="908846"/>
    <lineage>
        <taxon>Bacteria</taxon>
        <taxon>Bacillati</taxon>
        <taxon>Actinomycetota</taxon>
        <taxon>Actinomycetes</taxon>
        <taxon>Micrococcales</taxon>
        <taxon>Microbacteriaceae</taxon>
        <taxon>Pseudoclavibacter</taxon>
    </lineage>
</organism>
<name>A0A7C8BMZ1_9MICO</name>
<accession>A0A7C8BMZ1</accession>
<keyword evidence="3" id="KW-1185">Reference proteome</keyword>
<dbReference type="RefSeq" id="WP_158036373.1">
    <property type="nucleotide sequence ID" value="NZ_BAAAZV010000020.1"/>
</dbReference>
<comment type="caution">
    <text evidence="2">The sequence shown here is derived from an EMBL/GenBank/DDBJ whole genome shotgun (WGS) entry which is preliminary data.</text>
</comment>
<keyword evidence="1" id="KW-0472">Membrane</keyword>
<dbReference type="OrthoDB" id="4981704at2"/>
<feature type="transmembrane region" description="Helical" evidence="1">
    <location>
        <begin position="80"/>
        <end position="100"/>
    </location>
</feature>
<proteinExistence type="predicted"/>
<dbReference type="Proteomes" id="UP000481339">
    <property type="component" value="Unassembled WGS sequence"/>
</dbReference>
<protein>
    <submittedName>
        <fullName evidence="2">Uncharacterized protein</fullName>
    </submittedName>
</protein>